<name>A0A413VL48_9BACE</name>
<accession>A0A413VL48</accession>
<reference evidence="2 3" key="1">
    <citation type="submission" date="2018-08" db="EMBL/GenBank/DDBJ databases">
        <title>A genome reference for cultivated species of the human gut microbiota.</title>
        <authorList>
            <person name="Zou Y."/>
            <person name="Xue W."/>
            <person name="Luo G."/>
        </authorList>
    </citation>
    <scope>NUCLEOTIDE SEQUENCE [LARGE SCALE GENOMIC DNA]</scope>
    <source>
        <strain evidence="2 3">AM40-30BH</strain>
    </source>
</reference>
<feature type="region of interest" description="Disordered" evidence="1">
    <location>
        <begin position="1"/>
        <end position="20"/>
    </location>
</feature>
<evidence type="ECO:0000313" key="3">
    <source>
        <dbReference type="Proteomes" id="UP000284379"/>
    </source>
</evidence>
<protein>
    <submittedName>
        <fullName evidence="2">Uncharacterized protein</fullName>
    </submittedName>
</protein>
<dbReference type="RefSeq" id="WP_122201760.1">
    <property type="nucleotide sequence ID" value="NZ_CABJFV010000010.1"/>
</dbReference>
<proteinExistence type="predicted"/>
<evidence type="ECO:0000256" key="1">
    <source>
        <dbReference type="SAM" id="MobiDB-lite"/>
    </source>
</evidence>
<sequence length="116" mass="13191">MSRKKGSEKTGGRVSGTPNRVTSDLKTWVASILDNGRDKFVESLDKLEPSEYIRVFTGLLNYALPKQAPTTPDDVLRKEKEMMQELLLGLPEEAIDRVAKRLQELQKKEEDENKSE</sequence>
<dbReference type="Proteomes" id="UP000284379">
    <property type="component" value="Unassembled WGS sequence"/>
</dbReference>
<dbReference type="EMBL" id="QSGO01000010">
    <property type="protein sequence ID" value="RHB34224.1"/>
    <property type="molecule type" value="Genomic_DNA"/>
</dbReference>
<organism evidence="2 3">
    <name type="scientific">Bacteroides nordii</name>
    <dbReference type="NCBI Taxonomy" id="291645"/>
    <lineage>
        <taxon>Bacteria</taxon>
        <taxon>Pseudomonadati</taxon>
        <taxon>Bacteroidota</taxon>
        <taxon>Bacteroidia</taxon>
        <taxon>Bacteroidales</taxon>
        <taxon>Bacteroidaceae</taxon>
        <taxon>Bacteroides</taxon>
    </lineage>
</organism>
<comment type="caution">
    <text evidence="2">The sequence shown here is derived from an EMBL/GenBank/DDBJ whole genome shotgun (WGS) entry which is preliminary data.</text>
</comment>
<feature type="compositionally biased region" description="Basic and acidic residues" evidence="1">
    <location>
        <begin position="1"/>
        <end position="11"/>
    </location>
</feature>
<dbReference type="AlphaFoldDB" id="A0A413VL48"/>
<evidence type="ECO:0000313" key="2">
    <source>
        <dbReference type="EMBL" id="RHB34224.1"/>
    </source>
</evidence>
<gene>
    <name evidence="2" type="ORF">DW888_13580</name>
</gene>